<dbReference type="Pfam" id="PF02463">
    <property type="entry name" value="SMC_N"/>
    <property type="match status" value="1"/>
</dbReference>
<dbReference type="GO" id="GO:0003697">
    <property type="term" value="F:single-stranded DNA binding"/>
    <property type="evidence" value="ECO:0007669"/>
    <property type="project" value="TreeGrafter"/>
</dbReference>
<evidence type="ECO:0000256" key="9">
    <source>
        <dbReference type="ARBA" id="ARBA00022840"/>
    </source>
</evidence>
<dbReference type="SUPFAM" id="SSF52540">
    <property type="entry name" value="P-loop containing nucleoside triphosphate hydrolases"/>
    <property type="match status" value="2"/>
</dbReference>
<feature type="domain" description="Exocyst complex subunit Exo70 C-terminal" evidence="17">
    <location>
        <begin position="1393"/>
        <end position="1746"/>
    </location>
</feature>
<sequence length="1753" mass="199631">MAAEKMSQGRKRKKASEPEESSQAKRARDSQPSSQESSSSFLEDNDNEHEAGRIKRICMKNFMCHSLMSVDLNQKVNFIVGANGSGKSAILTALTVGLGARANVTNRGPSIKEFIKKGKSSAAVEITITNEGPMAHKYDIYGPEITVIRNIGATSSYKIKNYEGVLISTKRNELENIVQALNIQVDNPISVLNQDVSRNFLAVNDSKAKYKLFMKATKLDFIGKNYRVAYEASEIASQRLEEDRKVLLENEKEIEKVKKKLKTLESLDDHKLEYEALQKELQWAFVIQEEKKLLQIDVKIKEQEKVIDKLQNLEQTKVSKEKEIDDKIENFNQEIKQNEAEASESTSKLKEINAQFLQAKKIYDEKRDKARNFHANIKRKETDIATLQNEIAKLEKEHSVAGDKRQQARQRSSEVEQQLDEIEATLRTKQTDLMHLEENKRRIEQNENRLKINLNSKSENLNVLKRRLNSFQNQPNDALTVFGANMPRLIRRIEEEHNRGRFRQKPLGPIGSFIKVKDSSWIPAIESHLGFGTLSSFCVDNTQDAKVLEIIMKEVYRNDKLPAILISKFINQMHDVRDGCVNSPKYSNLLQIMEITNPIIANSLIDQRDIECVLLIPTSEEACTVMDGRTQQVPRNCRRAITKKADLFYPDPEYRTYGGSVNSKPRYLQVSANEAIQSLREEISIAEQELELATQEFREMTQKKRTTIANLTEVQQQVRDLTRKQNQLKRELEDCRETIESCSDNTINTFRNELEELQRIVVQMKEEENHLLEEHRQCKKNVDSLSVELKRCRDLAQNLDARLNPIRDKIRELKDEKKRLSTSNQGAIRRMEEAKQHLQKLNGDHQQQQRVVNSKIEVAEQASPRIETKKNSDQINHRIKELKLIIVNVEKQYGSKEALIAELREKEDKFRDFRVAAIEAVKCNQRQLKRLQKRKKFYLDMKQRISERVQASFTNILSLRNYKGQITIDHNQTELILEVTPQNDAKRPTNDAKALSGGERSYSTVAFILALWDSTSLPFYFLDEFDVFMDKINRRIILDILLNFAKLNSRSKHNIKMQLNSEDTSERRFEIECKLEAEIAALEALKEVQEQSKKLTSGMVAILTSLEDRLATLRRTILPVYNETGNLQAQQHNIEKTLTILDHAIGYYGVCQEVEGSVRGGPNGAGGLDAFLEAMNRLFNAQRYFQKNNPSSVELENVTTLFDVGLESLYAEFHDILARQSKPVLPIVLLDLIGLDEDTSNEDSPQSLCQLPESALADLIKISGWLEERGHRRHTKLYSSVRSAIVLRSLQLMKEHQRSASGGSTHAASPMPRAKFPHRQSLAAAAETAGRRTSRRLQLALEKKASKMLLKASQTTGLSFPSARKSVSGPSQSGPDDAAPDEQEMENYLLLAAGLHRLMQAERTLVGRILPASLRLQVLEATVRDAMDLVGQDGENIAARAKRCIARRDFSAVLVVFPILKHLEELKPDLERTVEGCEYALRSKFASVIQTLTDTGAQALECFGENVRNESGAVLPKDGTVAESTSNVLVFLEQLTEYADTVGTVLKRHNETDSSGGSNSKQAESQHRIALGLYIKRVLALLNLALVSRSDTSYSDPALRALFRLNNHNYVINALRRSSLMELLLLAEPTAEQTYQELLLRDRTTYVATTFAKARGHIENLNDEPGSKVLKERFSGFTREFEEAAKFQRSYAVPDSRLREELRKELRQSLVPAYTAFYQRYRHTSFSKNPAKYIKYSPEQVVTTIDTFFDTAA</sequence>
<dbReference type="Proteomes" id="UP000215335">
    <property type="component" value="Unassembled WGS sequence"/>
</dbReference>
<keyword evidence="8" id="KW-0227">DNA damage</keyword>
<feature type="coiled-coil region" evidence="14">
    <location>
        <begin position="669"/>
        <end position="851"/>
    </location>
</feature>
<keyword evidence="13" id="KW-0539">Nucleus</keyword>
<feature type="region of interest" description="Disordered" evidence="15">
    <location>
        <begin position="1353"/>
        <end position="1381"/>
    </location>
</feature>
<dbReference type="GO" id="GO:0000724">
    <property type="term" value="P:double-strand break repair via homologous recombination"/>
    <property type="evidence" value="ECO:0007669"/>
    <property type="project" value="TreeGrafter"/>
</dbReference>
<evidence type="ECO:0000256" key="4">
    <source>
        <dbReference type="ARBA" id="ARBA00006793"/>
    </source>
</evidence>
<dbReference type="GO" id="GO:0005546">
    <property type="term" value="F:phosphatidylinositol-4,5-bisphosphate binding"/>
    <property type="evidence" value="ECO:0007669"/>
    <property type="project" value="InterPro"/>
</dbReference>
<evidence type="ECO:0000256" key="13">
    <source>
        <dbReference type="ARBA" id="ARBA00023242"/>
    </source>
</evidence>
<feature type="region of interest" description="Disordered" evidence="15">
    <location>
        <begin position="396"/>
        <end position="418"/>
    </location>
</feature>
<keyword evidence="6" id="KW-0158">Chromosome</keyword>
<evidence type="ECO:0000256" key="12">
    <source>
        <dbReference type="ARBA" id="ARBA00023204"/>
    </source>
</evidence>
<dbReference type="GO" id="GO:0005634">
    <property type="term" value="C:nucleus"/>
    <property type="evidence" value="ECO:0007669"/>
    <property type="project" value="UniProtKB-SubCell"/>
</dbReference>
<feature type="domain" description="RecF/RecN/SMC N-terminal" evidence="16">
    <location>
        <begin position="54"/>
        <end position="1042"/>
    </location>
</feature>
<dbReference type="Gene3D" id="1.20.1280.170">
    <property type="entry name" value="Exocyst complex component Exo70"/>
    <property type="match status" value="2"/>
</dbReference>
<keyword evidence="11" id="KW-0233">DNA recombination</keyword>
<dbReference type="InterPro" id="IPR046364">
    <property type="entry name" value="Exo70_C"/>
</dbReference>
<feature type="coiled-coil region" evidence="14">
    <location>
        <begin position="886"/>
        <end position="948"/>
    </location>
</feature>
<dbReference type="GO" id="GO:0003684">
    <property type="term" value="F:damaged DNA binding"/>
    <property type="evidence" value="ECO:0007669"/>
    <property type="project" value="TreeGrafter"/>
</dbReference>
<dbReference type="PANTHER" id="PTHR19306:SF6">
    <property type="entry name" value="STRUCTURAL MAINTENANCE OF CHROMOSOMES PROTEIN 6"/>
    <property type="match status" value="1"/>
</dbReference>
<evidence type="ECO:0000256" key="8">
    <source>
        <dbReference type="ARBA" id="ARBA00022763"/>
    </source>
</evidence>
<accession>A0A232F0I2</accession>
<gene>
    <name evidence="18" type="ORF">TSAR_000364</name>
</gene>
<evidence type="ECO:0000256" key="15">
    <source>
        <dbReference type="SAM" id="MobiDB-lite"/>
    </source>
</evidence>
<evidence type="ECO:0000313" key="19">
    <source>
        <dbReference type="Proteomes" id="UP000215335"/>
    </source>
</evidence>
<dbReference type="InterPro" id="IPR027417">
    <property type="entry name" value="P-loop_NTPase"/>
</dbReference>
<reference evidence="18 19" key="1">
    <citation type="journal article" date="2017" name="Curr. Biol.">
        <title>The Evolution of Venom by Co-option of Single-Copy Genes.</title>
        <authorList>
            <person name="Martinson E.O."/>
            <person name="Mrinalini"/>
            <person name="Kelkar Y.D."/>
            <person name="Chang C.H."/>
            <person name="Werren J.H."/>
        </authorList>
    </citation>
    <scope>NUCLEOTIDE SEQUENCE [LARGE SCALE GENOMIC DNA]</scope>
    <source>
        <strain evidence="18 19">Alberta</strain>
        <tissue evidence="18">Whole body</tissue>
    </source>
</reference>
<keyword evidence="5" id="KW-0813">Transport</keyword>
<evidence type="ECO:0000259" key="17">
    <source>
        <dbReference type="Pfam" id="PF03081"/>
    </source>
</evidence>
<protein>
    <submittedName>
        <fullName evidence="18">Uncharacterized protein</fullName>
    </submittedName>
</protein>
<comment type="similarity">
    <text evidence="3">Belongs to the EXO70 family.</text>
</comment>
<dbReference type="InterPro" id="IPR016159">
    <property type="entry name" value="Cullin_repeat-like_dom_sf"/>
</dbReference>
<organism evidence="18 19">
    <name type="scientific">Trichomalopsis sarcophagae</name>
    <dbReference type="NCBI Taxonomy" id="543379"/>
    <lineage>
        <taxon>Eukaryota</taxon>
        <taxon>Metazoa</taxon>
        <taxon>Ecdysozoa</taxon>
        <taxon>Arthropoda</taxon>
        <taxon>Hexapoda</taxon>
        <taxon>Insecta</taxon>
        <taxon>Pterygota</taxon>
        <taxon>Neoptera</taxon>
        <taxon>Endopterygota</taxon>
        <taxon>Hymenoptera</taxon>
        <taxon>Apocrita</taxon>
        <taxon>Proctotrupomorpha</taxon>
        <taxon>Chalcidoidea</taxon>
        <taxon>Pteromalidae</taxon>
        <taxon>Pteromalinae</taxon>
        <taxon>Trichomalopsis</taxon>
    </lineage>
</organism>
<evidence type="ECO:0000256" key="1">
    <source>
        <dbReference type="ARBA" id="ARBA00004123"/>
    </source>
</evidence>
<feature type="region of interest" description="Disordered" evidence="15">
    <location>
        <begin position="1"/>
        <end position="48"/>
    </location>
</feature>
<dbReference type="GO" id="GO:0005524">
    <property type="term" value="F:ATP binding"/>
    <property type="evidence" value="ECO:0007669"/>
    <property type="project" value="UniProtKB-KW"/>
</dbReference>
<keyword evidence="19" id="KW-1185">Reference proteome</keyword>
<feature type="compositionally biased region" description="Low complexity" evidence="15">
    <location>
        <begin position="30"/>
        <end position="40"/>
    </location>
</feature>
<feature type="region of interest" description="Disordered" evidence="15">
    <location>
        <begin position="1296"/>
        <end position="1335"/>
    </location>
</feature>
<comment type="subcellular location">
    <subcellularLocation>
        <location evidence="2">Chromosome</location>
    </subcellularLocation>
    <subcellularLocation>
        <location evidence="1">Nucleus</location>
    </subcellularLocation>
</comment>
<feature type="compositionally biased region" description="Basic and acidic residues" evidence="15">
    <location>
        <begin position="396"/>
        <end position="414"/>
    </location>
</feature>
<comment type="similarity">
    <text evidence="4">Belongs to the SMC family. SMC6 subfamily.</text>
</comment>
<evidence type="ECO:0000313" key="18">
    <source>
        <dbReference type="EMBL" id="OXU23918.1"/>
    </source>
</evidence>
<dbReference type="Gene3D" id="1.10.287.1490">
    <property type="match status" value="1"/>
</dbReference>
<name>A0A232F0I2_9HYME</name>
<keyword evidence="10 14" id="KW-0175">Coiled coil</keyword>
<evidence type="ECO:0000259" key="16">
    <source>
        <dbReference type="Pfam" id="PF02463"/>
    </source>
</evidence>
<dbReference type="STRING" id="543379.A0A232F0I2"/>
<dbReference type="GO" id="GO:0000145">
    <property type="term" value="C:exocyst"/>
    <property type="evidence" value="ECO:0007669"/>
    <property type="project" value="InterPro"/>
</dbReference>
<evidence type="ECO:0000256" key="10">
    <source>
        <dbReference type="ARBA" id="ARBA00023054"/>
    </source>
</evidence>
<dbReference type="OrthoDB" id="1922221at2759"/>
<evidence type="ECO:0000256" key="6">
    <source>
        <dbReference type="ARBA" id="ARBA00022454"/>
    </source>
</evidence>
<dbReference type="Gene3D" id="3.40.50.300">
    <property type="entry name" value="P-loop containing nucleotide triphosphate hydrolases"/>
    <property type="match status" value="2"/>
</dbReference>
<dbReference type="SUPFAM" id="SSF74788">
    <property type="entry name" value="Cullin repeat-like"/>
    <property type="match status" value="1"/>
</dbReference>
<keyword evidence="12" id="KW-0234">DNA repair</keyword>
<proteinExistence type="inferred from homology"/>
<dbReference type="GO" id="GO:0030915">
    <property type="term" value="C:Smc5-Smc6 complex"/>
    <property type="evidence" value="ECO:0007669"/>
    <property type="project" value="TreeGrafter"/>
</dbReference>
<dbReference type="Pfam" id="PF03081">
    <property type="entry name" value="Exo70_C"/>
    <property type="match status" value="1"/>
</dbReference>
<dbReference type="InterPro" id="IPR003395">
    <property type="entry name" value="RecF/RecN/SMC_N"/>
</dbReference>
<keyword evidence="9" id="KW-0067">ATP-binding</keyword>
<evidence type="ECO:0000256" key="7">
    <source>
        <dbReference type="ARBA" id="ARBA00022741"/>
    </source>
</evidence>
<keyword evidence="7" id="KW-0547">Nucleotide-binding</keyword>
<dbReference type="GO" id="GO:0006887">
    <property type="term" value="P:exocytosis"/>
    <property type="evidence" value="ECO:0007669"/>
    <property type="project" value="InterPro"/>
</dbReference>
<evidence type="ECO:0000256" key="3">
    <source>
        <dbReference type="ARBA" id="ARBA00006756"/>
    </source>
</evidence>
<evidence type="ECO:0000256" key="11">
    <source>
        <dbReference type="ARBA" id="ARBA00023172"/>
    </source>
</evidence>
<dbReference type="EMBL" id="NNAY01001454">
    <property type="protein sequence ID" value="OXU23918.1"/>
    <property type="molecule type" value="Genomic_DNA"/>
</dbReference>
<dbReference type="GO" id="GO:0035861">
    <property type="term" value="C:site of double-strand break"/>
    <property type="evidence" value="ECO:0007669"/>
    <property type="project" value="TreeGrafter"/>
</dbReference>
<comment type="caution">
    <text evidence="18">The sequence shown here is derived from an EMBL/GenBank/DDBJ whole genome shotgun (WGS) entry which is preliminary data.</text>
</comment>
<evidence type="ECO:0000256" key="2">
    <source>
        <dbReference type="ARBA" id="ARBA00004286"/>
    </source>
</evidence>
<dbReference type="PANTHER" id="PTHR19306">
    <property type="entry name" value="STRUCTURAL MAINTENANCE OF CHROMOSOMES 5,6 SMC5, SMC6"/>
    <property type="match status" value="1"/>
</dbReference>
<evidence type="ECO:0000256" key="5">
    <source>
        <dbReference type="ARBA" id="ARBA00022448"/>
    </source>
</evidence>
<evidence type="ECO:0000256" key="14">
    <source>
        <dbReference type="SAM" id="Coils"/>
    </source>
</evidence>